<dbReference type="InterPro" id="IPR014762">
    <property type="entry name" value="DNA_mismatch_repair_CS"/>
</dbReference>
<dbReference type="PROSITE" id="PS00058">
    <property type="entry name" value="DNA_MISMATCH_REPAIR_1"/>
    <property type="match status" value="1"/>
</dbReference>
<name>A0A7T5UGE1_9BACT</name>
<dbReference type="EMBL" id="CP066681">
    <property type="protein sequence ID" value="QQG36169.1"/>
    <property type="molecule type" value="Genomic_DNA"/>
</dbReference>
<evidence type="ECO:0000259" key="7">
    <source>
        <dbReference type="SMART" id="SM01340"/>
    </source>
</evidence>
<dbReference type="GO" id="GO:0032300">
    <property type="term" value="C:mismatch repair complex"/>
    <property type="evidence" value="ECO:0007669"/>
    <property type="project" value="InterPro"/>
</dbReference>
<dbReference type="InterPro" id="IPR042120">
    <property type="entry name" value="MutL_C_dimsub"/>
</dbReference>
<dbReference type="Pfam" id="PF08676">
    <property type="entry name" value="MutL_C"/>
    <property type="match status" value="1"/>
</dbReference>
<dbReference type="Pfam" id="PF13589">
    <property type="entry name" value="HATPase_c_3"/>
    <property type="match status" value="1"/>
</dbReference>
<feature type="domain" description="MutL C-terminal dimerisation" evidence="6">
    <location>
        <begin position="411"/>
        <end position="555"/>
    </location>
</feature>
<evidence type="ECO:0000256" key="2">
    <source>
        <dbReference type="ARBA" id="ARBA00021975"/>
    </source>
</evidence>
<dbReference type="Gene3D" id="3.30.230.10">
    <property type="match status" value="1"/>
</dbReference>
<dbReference type="GO" id="GO:0006298">
    <property type="term" value="P:mismatch repair"/>
    <property type="evidence" value="ECO:0007669"/>
    <property type="project" value="UniProtKB-UniRule"/>
</dbReference>
<evidence type="ECO:0000256" key="1">
    <source>
        <dbReference type="ARBA" id="ARBA00006082"/>
    </source>
</evidence>
<keyword evidence="8" id="KW-0378">Hydrolase</keyword>
<dbReference type="HAMAP" id="MF_00149">
    <property type="entry name" value="DNA_mis_repair"/>
    <property type="match status" value="1"/>
</dbReference>
<evidence type="ECO:0000313" key="9">
    <source>
        <dbReference type="Proteomes" id="UP000595362"/>
    </source>
</evidence>
<dbReference type="CDD" id="cd00782">
    <property type="entry name" value="MutL_Trans"/>
    <property type="match status" value="1"/>
</dbReference>
<dbReference type="NCBIfam" id="NF000953">
    <property type="entry name" value="PRK00095.2-4"/>
    <property type="match status" value="1"/>
</dbReference>
<dbReference type="SMART" id="SM00853">
    <property type="entry name" value="MutL_C"/>
    <property type="match status" value="1"/>
</dbReference>
<dbReference type="InterPro" id="IPR020568">
    <property type="entry name" value="Ribosomal_Su5_D2-typ_SF"/>
</dbReference>
<comment type="function">
    <text evidence="5">This protein is involved in the repair of mismatches in DNA. It is required for dam-dependent methyl-directed DNA mismatch repair. May act as a 'molecular matchmaker', a protein that promotes the formation of a stable complex between two or more DNA-binding proteins in an ATP-dependent manner without itself being part of a final effector complex.</text>
</comment>
<keyword evidence="8" id="KW-0540">Nuclease</keyword>
<dbReference type="NCBIfam" id="TIGR00585">
    <property type="entry name" value="mutl"/>
    <property type="match status" value="1"/>
</dbReference>
<dbReference type="AlphaFoldDB" id="A0A7T5UGE1"/>
<dbReference type="Gene3D" id="3.30.1370.100">
    <property type="entry name" value="MutL, C-terminal domain, regulatory subdomain"/>
    <property type="match status" value="1"/>
</dbReference>
<dbReference type="InterPro" id="IPR014721">
    <property type="entry name" value="Ribsml_uS5_D2-typ_fold_subgr"/>
</dbReference>
<sequence length="598" mass="65771">MRIRHLPDILVNQIAAGEVIERPAAAVRELVENAIDAGSTRIGVDIREGGKSLIRVVDDGCGMTREELIAALDRHATSKLPDDDLLDIRHLGFRGEALPSIAAVSRLTIRTRMQNQTVDQGGWEIRVEGGRKGEPQPAAHHQGTWIEVRDLFYATPARLKFLKTDRSEFDAVKDTMQRLAMAFPHVAFKLDHDGQTVFSHAAALEADRNEARRTRLAAVLGRDFADNALSIDAERGNVRLTGLAALPTYSRGTSMHQYLFVNGRPVKDKLLHGAVRGAYADVLARDRHPVAALYVDLPPTEVDMNVHPAKAEVRFRDAALIRGLIVGALRHALHEYGQATASTVSLGALHTLRHNAAPADRPVYSGYYTTGGLAEKISQDYEPLFIATPSVRAETPSPAQPEALSHPLGAARAQVHENYIIAQADDGLVIVDQHAAHERLVYERFKAQMTENGIARQGLLAPEIVDLEDADAQRLLDNANELARLGLEIEPFGKGAVAVRSVPALLGQHADIPRLIRDLCDELTEHGSVQGLEERINHVLATMACHGSVRSGRRLNAEEMNTLLRQMEETPLSGQCNHGRPTWIKLRLSDIEKLFGRR</sequence>
<dbReference type="Gene3D" id="3.30.1540.20">
    <property type="entry name" value="MutL, C-terminal domain, dimerisation subdomain"/>
    <property type="match status" value="1"/>
</dbReference>
<organism evidence="8 9">
    <name type="scientific">Micavibrio aeruginosavorus</name>
    <dbReference type="NCBI Taxonomy" id="349221"/>
    <lineage>
        <taxon>Bacteria</taxon>
        <taxon>Pseudomonadati</taxon>
        <taxon>Bdellovibrionota</taxon>
        <taxon>Bdellovibrionia</taxon>
        <taxon>Bdellovibrionales</taxon>
        <taxon>Pseudobdellovibrionaceae</taxon>
        <taxon>Micavibrio</taxon>
    </lineage>
</organism>
<dbReference type="PANTHER" id="PTHR10073:SF12">
    <property type="entry name" value="DNA MISMATCH REPAIR PROTEIN MLH1"/>
    <property type="match status" value="1"/>
</dbReference>
<dbReference type="InterPro" id="IPR042121">
    <property type="entry name" value="MutL_C_regsub"/>
</dbReference>
<dbReference type="PANTHER" id="PTHR10073">
    <property type="entry name" value="DNA MISMATCH REPAIR PROTEIN MLH, PMS, MUTL"/>
    <property type="match status" value="1"/>
</dbReference>
<evidence type="ECO:0000256" key="5">
    <source>
        <dbReference type="HAMAP-Rule" id="MF_00149"/>
    </source>
</evidence>
<dbReference type="GO" id="GO:0030983">
    <property type="term" value="F:mismatched DNA binding"/>
    <property type="evidence" value="ECO:0007669"/>
    <property type="project" value="InterPro"/>
</dbReference>
<dbReference type="SMART" id="SM01340">
    <property type="entry name" value="DNA_mis_repair"/>
    <property type="match status" value="1"/>
</dbReference>
<dbReference type="InterPro" id="IPR037198">
    <property type="entry name" value="MutL_C_sf"/>
</dbReference>
<evidence type="ECO:0000313" key="8">
    <source>
        <dbReference type="EMBL" id="QQG36169.1"/>
    </source>
</evidence>
<dbReference type="Gene3D" id="3.30.565.10">
    <property type="entry name" value="Histidine kinase-like ATPase, C-terminal domain"/>
    <property type="match status" value="1"/>
</dbReference>
<keyword evidence="8" id="KW-0255">Endonuclease</keyword>
<proteinExistence type="inferred from homology"/>
<evidence type="ECO:0000256" key="4">
    <source>
        <dbReference type="ARBA" id="ARBA00023204"/>
    </source>
</evidence>
<dbReference type="InterPro" id="IPR036890">
    <property type="entry name" value="HATPase_C_sf"/>
</dbReference>
<keyword evidence="4 5" id="KW-0234">DNA repair</keyword>
<dbReference type="GO" id="GO:0140664">
    <property type="term" value="F:ATP-dependent DNA damage sensor activity"/>
    <property type="evidence" value="ECO:0007669"/>
    <property type="project" value="InterPro"/>
</dbReference>
<dbReference type="InterPro" id="IPR013507">
    <property type="entry name" value="DNA_mismatch_S5_2-like"/>
</dbReference>
<feature type="domain" description="DNA mismatch repair protein S5" evidence="7">
    <location>
        <begin position="216"/>
        <end position="334"/>
    </location>
</feature>
<dbReference type="SUPFAM" id="SSF54211">
    <property type="entry name" value="Ribosomal protein S5 domain 2-like"/>
    <property type="match status" value="1"/>
</dbReference>
<dbReference type="Pfam" id="PF01119">
    <property type="entry name" value="DNA_mis_repair"/>
    <property type="match status" value="1"/>
</dbReference>
<accession>A0A7T5UGE1</accession>
<dbReference type="InterPro" id="IPR014790">
    <property type="entry name" value="MutL_C"/>
</dbReference>
<dbReference type="CDD" id="cd16926">
    <property type="entry name" value="HATPase_MutL-MLH-PMS-like"/>
    <property type="match status" value="1"/>
</dbReference>
<protein>
    <recommendedName>
        <fullName evidence="2 5">DNA mismatch repair protein MutL</fullName>
    </recommendedName>
</protein>
<dbReference type="InterPro" id="IPR038973">
    <property type="entry name" value="MutL/Mlh/Pms-like"/>
</dbReference>
<evidence type="ECO:0000256" key="3">
    <source>
        <dbReference type="ARBA" id="ARBA00022763"/>
    </source>
</evidence>
<reference evidence="8 9" key="1">
    <citation type="submission" date="2020-07" db="EMBL/GenBank/DDBJ databases">
        <title>Huge and variable diversity of episymbiotic CPR bacteria and DPANN archaea in groundwater ecosystems.</title>
        <authorList>
            <person name="He C.Y."/>
            <person name="Keren R."/>
            <person name="Whittaker M."/>
            <person name="Farag I.F."/>
            <person name="Doudna J."/>
            <person name="Cate J.H.D."/>
            <person name="Banfield J.F."/>
        </authorList>
    </citation>
    <scope>NUCLEOTIDE SEQUENCE [LARGE SCALE GENOMIC DNA]</scope>
    <source>
        <strain evidence="8">NC_groundwater_70_Ag_B-0.1um_54_66</strain>
    </source>
</reference>
<dbReference type="GO" id="GO:0016887">
    <property type="term" value="F:ATP hydrolysis activity"/>
    <property type="evidence" value="ECO:0007669"/>
    <property type="project" value="InterPro"/>
</dbReference>
<comment type="similarity">
    <text evidence="1 5">Belongs to the DNA mismatch repair MutL/HexB family.</text>
</comment>
<evidence type="ECO:0000259" key="6">
    <source>
        <dbReference type="SMART" id="SM00853"/>
    </source>
</evidence>
<dbReference type="InterPro" id="IPR002099">
    <property type="entry name" value="MutL/Mlh/PMS"/>
</dbReference>
<dbReference type="GO" id="GO:0004519">
    <property type="term" value="F:endonuclease activity"/>
    <property type="evidence" value="ECO:0007669"/>
    <property type="project" value="UniProtKB-KW"/>
</dbReference>
<dbReference type="GO" id="GO:0005524">
    <property type="term" value="F:ATP binding"/>
    <property type="evidence" value="ECO:0007669"/>
    <property type="project" value="InterPro"/>
</dbReference>
<dbReference type="Proteomes" id="UP000595362">
    <property type="component" value="Chromosome"/>
</dbReference>
<keyword evidence="3 5" id="KW-0227">DNA damage</keyword>
<gene>
    <name evidence="5 8" type="primary">mutL</name>
    <name evidence="8" type="ORF">HYS17_11885</name>
</gene>
<dbReference type="SUPFAM" id="SSF55874">
    <property type="entry name" value="ATPase domain of HSP90 chaperone/DNA topoisomerase II/histidine kinase"/>
    <property type="match status" value="1"/>
</dbReference>
<dbReference type="FunFam" id="3.30.565.10:FF:000003">
    <property type="entry name" value="DNA mismatch repair endonuclease MutL"/>
    <property type="match status" value="1"/>
</dbReference>
<dbReference type="SUPFAM" id="SSF118116">
    <property type="entry name" value="DNA mismatch repair protein MutL"/>
    <property type="match status" value="1"/>
</dbReference>
<dbReference type="InterPro" id="IPR020667">
    <property type="entry name" value="DNA_mismatch_repair_MutL"/>
</dbReference>